<name>A0A9Q2S2Y6_9RHOB</name>
<feature type="domain" description="Response regulatory" evidence="7">
    <location>
        <begin position="2"/>
        <end position="121"/>
    </location>
</feature>
<sequence length="303" mass="33257">MKILAVDDNRVTLDLLAVLAGRLGFDDMTTISSSSDALKMIRSGAVTYDCLLLDINMPDLDGIALCGLVRALPAYRQTPIIMLTSMTERDYVDRAFSAGATDYVTKPFHISELGVRLRSAKVNLTAHSEMLAASSAREDLKAVLSEKDLITGLPNFISYKALENYLSQLSTAALGATQVIALKINDIQMIHERASTQGFLFALREVGEALCVVFPDHSNMMAYAGSGRYVIVQGRKIDVRAAELEVEVKKALDEKNIKFDNGNPMDLNVSIGNPVVARVNSKQPAWDIFDRAIARAESRMIRK</sequence>
<keyword evidence="3" id="KW-0805">Transcription regulation</keyword>
<dbReference type="RefSeq" id="WP_231036639.1">
    <property type="nucleotide sequence ID" value="NZ_JAJNGX010000056.1"/>
</dbReference>
<dbReference type="GO" id="GO:0000156">
    <property type="term" value="F:phosphorelay response regulator activity"/>
    <property type="evidence" value="ECO:0007669"/>
    <property type="project" value="TreeGrafter"/>
</dbReference>
<evidence type="ECO:0000313" key="8">
    <source>
        <dbReference type="EMBL" id="MBM2357717.1"/>
    </source>
</evidence>
<gene>
    <name evidence="8" type="ORF">JQX14_24585</name>
</gene>
<dbReference type="Proteomes" id="UP000809337">
    <property type="component" value="Unassembled WGS sequence"/>
</dbReference>
<keyword evidence="1 6" id="KW-0597">Phosphoprotein</keyword>
<evidence type="ECO:0000259" key="7">
    <source>
        <dbReference type="PROSITE" id="PS50110"/>
    </source>
</evidence>
<dbReference type="SUPFAM" id="SSF52172">
    <property type="entry name" value="CheY-like"/>
    <property type="match status" value="1"/>
</dbReference>
<dbReference type="GO" id="GO:0006355">
    <property type="term" value="P:regulation of DNA-templated transcription"/>
    <property type="evidence" value="ECO:0007669"/>
    <property type="project" value="TreeGrafter"/>
</dbReference>
<evidence type="ECO:0000256" key="3">
    <source>
        <dbReference type="ARBA" id="ARBA00023015"/>
    </source>
</evidence>
<evidence type="ECO:0000256" key="1">
    <source>
        <dbReference type="ARBA" id="ARBA00022553"/>
    </source>
</evidence>
<accession>A0A9Q2S2Y6</accession>
<evidence type="ECO:0000256" key="6">
    <source>
        <dbReference type="PROSITE-ProRule" id="PRU00169"/>
    </source>
</evidence>
<feature type="modified residue" description="4-aspartylphosphate" evidence="6">
    <location>
        <position position="54"/>
    </location>
</feature>
<dbReference type="InterPro" id="IPR001789">
    <property type="entry name" value="Sig_transdc_resp-reg_receiver"/>
</dbReference>
<keyword evidence="4" id="KW-0238">DNA-binding</keyword>
<dbReference type="SMART" id="SM00448">
    <property type="entry name" value="REC"/>
    <property type="match status" value="1"/>
</dbReference>
<proteinExistence type="predicted"/>
<protein>
    <submittedName>
        <fullName evidence="8">Response regulator</fullName>
    </submittedName>
</protein>
<keyword evidence="5" id="KW-0804">Transcription</keyword>
<reference evidence="8" key="1">
    <citation type="submission" date="2021-01" db="EMBL/GenBank/DDBJ databases">
        <title>Diatom-associated Roseobacters Show Island Model of Population Structure.</title>
        <authorList>
            <person name="Qu L."/>
            <person name="Feng X."/>
            <person name="Chen Y."/>
            <person name="Li L."/>
            <person name="Wang X."/>
            <person name="Hu Z."/>
            <person name="Wang H."/>
            <person name="Luo H."/>
        </authorList>
    </citation>
    <scope>NUCLEOTIDE SEQUENCE</scope>
    <source>
        <strain evidence="8">SM26-45</strain>
    </source>
</reference>
<organism evidence="8 9">
    <name type="scientific">Pseudosulfitobacter pseudonitzschiae</name>
    <dbReference type="NCBI Taxonomy" id="1402135"/>
    <lineage>
        <taxon>Bacteria</taxon>
        <taxon>Pseudomonadati</taxon>
        <taxon>Pseudomonadota</taxon>
        <taxon>Alphaproteobacteria</taxon>
        <taxon>Rhodobacterales</taxon>
        <taxon>Roseobacteraceae</taxon>
        <taxon>Pseudosulfitobacter</taxon>
    </lineage>
</organism>
<dbReference type="EMBL" id="JAFBWN010000057">
    <property type="protein sequence ID" value="MBM2357717.1"/>
    <property type="molecule type" value="Genomic_DNA"/>
</dbReference>
<evidence type="ECO:0000256" key="4">
    <source>
        <dbReference type="ARBA" id="ARBA00023125"/>
    </source>
</evidence>
<dbReference type="PANTHER" id="PTHR48111">
    <property type="entry name" value="REGULATOR OF RPOS"/>
    <property type="match status" value="1"/>
</dbReference>
<dbReference type="Pfam" id="PF00072">
    <property type="entry name" value="Response_reg"/>
    <property type="match status" value="1"/>
</dbReference>
<evidence type="ECO:0000313" key="9">
    <source>
        <dbReference type="Proteomes" id="UP000809337"/>
    </source>
</evidence>
<dbReference type="GO" id="GO:0005829">
    <property type="term" value="C:cytosol"/>
    <property type="evidence" value="ECO:0007669"/>
    <property type="project" value="TreeGrafter"/>
</dbReference>
<dbReference type="Gene3D" id="3.40.50.2300">
    <property type="match status" value="1"/>
</dbReference>
<dbReference type="PANTHER" id="PTHR48111:SF1">
    <property type="entry name" value="TWO-COMPONENT RESPONSE REGULATOR ORR33"/>
    <property type="match status" value="1"/>
</dbReference>
<evidence type="ECO:0000256" key="5">
    <source>
        <dbReference type="ARBA" id="ARBA00023163"/>
    </source>
</evidence>
<dbReference type="PROSITE" id="PS50110">
    <property type="entry name" value="RESPONSE_REGULATORY"/>
    <property type="match status" value="1"/>
</dbReference>
<dbReference type="GO" id="GO:0000976">
    <property type="term" value="F:transcription cis-regulatory region binding"/>
    <property type="evidence" value="ECO:0007669"/>
    <property type="project" value="TreeGrafter"/>
</dbReference>
<keyword evidence="2" id="KW-0902">Two-component regulatory system</keyword>
<comment type="caution">
    <text evidence="8">The sequence shown here is derived from an EMBL/GenBank/DDBJ whole genome shotgun (WGS) entry which is preliminary data.</text>
</comment>
<evidence type="ECO:0000256" key="2">
    <source>
        <dbReference type="ARBA" id="ARBA00023012"/>
    </source>
</evidence>
<dbReference type="GO" id="GO:0032993">
    <property type="term" value="C:protein-DNA complex"/>
    <property type="evidence" value="ECO:0007669"/>
    <property type="project" value="TreeGrafter"/>
</dbReference>
<dbReference type="InterPro" id="IPR011006">
    <property type="entry name" value="CheY-like_superfamily"/>
</dbReference>
<dbReference type="InterPro" id="IPR039420">
    <property type="entry name" value="WalR-like"/>
</dbReference>
<dbReference type="AlphaFoldDB" id="A0A9Q2S2Y6"/>